<dbReference type="RefSeq" id="WP_067560524.1">
    <property type="nucleotide sequence ID" value="NZ_LSUQ01000002.1"/>
</dbReference>
<comment type="caution">
    <text evidence="15">The sequence shown here is derived from an EMBL/GenBank/DDBJ whole genome shotgun (WGS) entry which is preliminary data.</text>
</comment>
<gene>
    <name evidence="14" type="ORF">AYW79_00705</name>
    <name evidence="15" type="ORF">B2M26_02530</name>
</gene>
<evidence type="ECO:0000313" key="14">
    <source>
        <dbReference type="EMBL" id="OAG95228.1"/>
    </source>
</evidence>
<evidence type="ECO:0000313" key="15">
    <source>
        <dbReference type="EMBL" id="OPG17226.1"/>
    </source>
</evidence>
<keyword evidence="4" id="KW-1003">Cell membrane</keyword>
<dbReference type="GO" id="GO:0008360">
    <property type="term" value="P:regulation of cell shape"/>
    <property type="evidence" value="ECO:0007669"/>
    <property type="project" value="UniProtKB-KW"/>
</dbReference>
<dbReference type="EMBL" id="MWPS01000005">
    <property type="protein sequence ID" value="OPG17226.1"/>
    <property type="molecule type" value="Genomic_DNA"/>
</dbReference>
<protein>
    <recommendedName>
        <fullName evidence="18">Penicillin-binding protein 2</fullName>
    </recommendedName>
</protein>
<dbReference type="InterPro" id="IPR001460">
    <property type="entry name" value="PCN-bd_Tpept"/>
</dbReference>
<evidence type="ECO:0000256" key="5">
    <source>
        <dbReference type="ARBA" id="ARBA00022692"/>
    </source>
</evidence>
<evidence type="ECO:0000256" key="6">
    <source>
        <dbReference type="ARBA" id="ARBA00022960"/>
    </source>
</evidence>
<evidence type="ECO:0000256" key="3">
    <source>
        <dbReference type="ARBA" id="ARBA00007171"/>
    </source>
</evidence>
<dbReference type="SUPFAM" id="SSF56519">
    <property type="entry name" value="Penicillin binding protein dimerisation domain"/>
    <property type="match status" value="1"/>
</dbReference>
<comment type="similarity">
    <text evidence="3">Belongs to the transpeptidase family.</text>
</comment>
<keyword evidence="7" id="KW-0573">Peptidoglycan synthesis</keyword>
<keyword evidence="6" id="KW-0133">Cell shape</keyword>
<dbReference type="Proteomes" id="UP000077421">
    <property type="component" value="Unassembled WGS sequence"/>
</dbReference>
<dbReference type="InterPro" id="IPR050515">
    <property type="entry name" value="Beta-lactam/transpept"/>
</dbReference>
<dbReference type="OrthoDB" id="9770103at2"/>
<dbReference type="InterPro" id="IPR036138">
    <property type="entry name" value="PBP_dimer_sf"/>
</dbReference>
<dbReference type="Pfam" id="PF03717">
    <property type="entry name" value="PBP_dimer"/>
    <property type="match status" value="1"/>
</dbReference>
<dbReference type="EMBL" id="LSUQ01000002">
    <property type="protein sequence ID" value="OAG95228.1"/>
    <property type="molecule type" value="Genomic_DNA"/>
</dbReference>
<accession>A0A162RWY9</accession>
<dbReference type="PANTHER" id="PTHR30627:SF2">
    <property type="entry name" value="PEPTIDOGLYCAN D,D-TRANSPEPTIDASE MRDA"/>
    <property type="match status" value="1"/>
</dbReference>
<sequence>MKKHSERRSWLIARRRIAGIYAFIVLGSALLILRLGYLQIAMASQFTTDVKAQNFDSLTIPAPRGQILDRQGAVLATNQPVFRIIYIRYPNDNAKIGGVAKRLAYPLGQSEAALIKEMTQTNSWNAYTTLVRQATPLQISYVEEHKQSLPGIEIIQTPERAYPMGSFAAHVIGYTGAIPANQAQAYQAQGYYPSAQVGLSGIEQQYESVLRGQNGVKRIPVNPAGVPLPGGTISQSPKTGNNVVLNLDGPLEKVAEQALVSRIAYLRGLGEHNVHSGAIVVMNVHTGAVLAMASYPSYNPNWWIGGISSANYQSYLNGNAGFNRAVSGLYMPGSTQKMLTALTALQNHTISPNLIVNDTGGLQIGTYYMRSWNQAGFGPIGLDEALEVSDDTYFYQVGLDMGHYNINNPPANISAWLNGPRVAALRSINAMGKQFGLTSLTGVDLPGEAPGYVTFANPPTLYDLPAAAIGQEEAYSPIGLATYIAAIANGGYRVQPQMVHEITSPTGRVLKVFKPHVIDKVKVNPAYLKIIQKGLEMATHGTLGTATYFFGSDPVNVAGKTGTAESGIPGRNNSVFVGYAPYNNPQIAIAAVIPNVTGEGFRAAAPMAQQVIDAYFKQQQKK</sequence>
<dbReference type="InterPro" id="IPR012338">
    <property type="entry name" value="Beta-lactam/transpept-like"/>
</dbReference>
<dbReference type="GO" id="GO:0071972">
    <property type="term" value="F:peptidoglycan L,D-transpeptidase activity"/>
    <property type="evidence" value="ECO:0007669"/>
    <property type="project" value="TreeGrafter"/>
</dbReference>
<dbReference type="InterPro" id="IPR005311">
    <property type="entry name" value="PBP_dimer"/>
</dbReference>
<dbReference type="GO" id="GO:0008658">
    <property type="term" value="F:penicillin binding"/>
    <property type="evidence" value="ECO:0007669"/>
    <property type="project" value="InterPro"/>
</dbReference>
<comment type="subcellular location">
    <subcellularLocation>
        <location evidence="2">Cell membrane</location>
    </subcellularLocation>
    <subcellularLocation>
        <location evidence="1">Membrane</location>
        <topology evidence="1">Single-pass membrane protein</topology>
    </subcellularLocation>
</comment>
<dbReference type="AlphaFoldDB" id="A0A162RWY9"/>
<evidence type="ECO:0000256" key="7">
    <source>
        <dbReference type="ARBA" id="ARBA00022984"/>
    </source>
</evidence>
<evidence type="ECO:0000256" key="11">
    <source>
        <dbReference type="SAM" id="Phobius"/>
    </source>
</evidence>
<dbReference type="GO" id="GO:0009252">
    <property type="term" value="P:peptidoglycan biosynthetic process"/>
    <property type="evidence" value="ECO:0007669"/>
    <property type="project" value="UniProtKB-KW"/>
</dbReference>
<dbReference type="PANTHER" id="PTHR30627">
    <property type="entry name" value="PEPTIDOGLYCAN D,D-TRANSPEPTIDASE"/>
    <property type="match status" value="1"/>
</dbReference>
<keyword evidence="9 11" id="KW-0472">Membrane</keyword>
<proteinExistence type="inferred from homology"/>
<evidence type="ECO:0000256" key="10">
    <source>
        <dbReference type="ARBA" id="ARBA00023316"/>
    </source>
</evidence>
<reference evidence="15 17" key="2">
    <citation type="submission" date="2017-02" db="EMBL/GenBank/DDBJ databases">
        <title>Draft genome of Acidibacillus ferrooxidans Huett2.</title>
        <authorList>
            <person name="Schopf S."/>
        </authorList>
    </citation>
    <scope>NUCLEOTIDE SEQUENCE [LARGE SCALE GENOMIC DNA]</scope>
    <source>
        <strain evidence="15 17">Huett2</strain>
    </source>
</reference>
<feature type="transmembrane region" description="Helical" evidence="11">
    <location>
        <begin position="20"/>
        <end position="40"/>
    </location>
</feature>
<reference evidence="14 16" key="1">
    <citation type="submission" date="2016-02" db="EMBL/GenBank/DDBJ databases">
        <title>Draft genome sequence of Acidibacillus ferrooxidans SLC66.</title>
        <authorList>
            <person name="Oliveira G."/>
            <person name="Nancucheo I."/>
            <person name="Dall'Agnol H."/>
            <person name="Johnson B."/>
            <person name="Oliveira R."/>
            <person name="Nunes G.L."/>
            <person name="Tzotzos G."/>
            <person name="Orellana S.C."/>
            <person name="Salim A.C."/>
            <person name="Araujo F.M."/>
        </authorList>
    </citation>
    <scope>NUCLEOTIDE SEQUENCE [LARGE SCALE GENOMIC DNA]</scope>
    <source>
        <strain evidence="14 16">SLC66</strain>
    </source>
</reference>
<evidence type="ECO:0000259" key="13">
    <source>
        <dbReference type="Pfam" id="PF03717"/>
    </source>
</evidence>
<evidence type="ECO:0000256" key="1">
    <source>
        <dbReference type="ARBA" id="ARBA00004167"/>
    </source>
</evidence>
<evidence type="ECO:0000256" key="9">
    <source>
        <dbReference type="ARBA" id="ARBA00023136"/>
    </source>
</evidence>
<dbReference type="Gene3D" id="3.90.1310.10">
    <property type="entry name" value="Penicillin-binding protein 2a (Domain 2)"/>
    <property type="match status" value="1"/>
</dbReference>
<name>A0A162RWY9_9BACL</name>
<evidence type="ECO:0008006" key="18">
    <source>
        <dbReference type="Google" id="ProtNLM"/>
    </source>
</evidence>
<keyword evidence="5 11" id="KW-0812">Transmembrane</keyword>
<keyword evidence="8 11" id="KW-1133">Transmembrane helix</keyword>
<evidence type="ECO:0000313" key="16">
    <source>
        <dbReference type="Proteomes" id="UP000077421"/>
    </source>
</evidence>
<feature type="domain" description="Penicillin-binding protein transpeptidase" evidence="12">
    <location>
        <begin position="277"/>
        <end position="612"/>
    </location>
</feature>
<keyword evidence="10" id="KW-0961">Cell wall biogenesis/degradation</keyword>
<evidence type="ECO:0000256" key="4">
    <source>
        <dbReference type="ARBA" id="ARBA00022475"/>
    </source>
</evidence>
<dbReference type="Pfam" id="PF00905">
    <property type="entry name" value="Transpeptidase"/>
    <property type="match status" value="1"/>
</dbReference>
<dbReference type="GO" id="GO:0071555">
    <property type="term" value="P:cell wall organization"/>
    <property type="evidence" value="ECO:0007669"/>
    <property type="project" value="UniProtKB-KW"/>
</dbReference>
<dbReference type="SUPFAM" id="SSF56601">
    <property type="entry name" value="beta-lactamase/transpeptidase-like"/>
    <property type="match status" value="1"/>
</dbReference>
<feature type="domain" description="Penicillin-binding protein dimerisation" evidence="13">
    <location>
        <begin position="59"/>
        <end position="227"/>
    </location>
</feature>
<dbReference type="Proteomes" id="UP000190229">
    <property type="component" value="Unassembled WGS sequence"/>
</dbReference>
<dbReference type="STRING" id="1765683.B2M26_02530"/>
<keyword evidence="17" id="KW-1185">Reference proteome</keyword>
<dbReference type="GO" id="GO:0005886">
    <property type="term" value="C:plasma membrane"/>
    <property type="evidence" value="ECO:0007669"/>
    <property type="project" value="UniProtKB-SubCell"/>
</dbReference>
<evidence type="ECO:0000313" key="17">
    <source>
        <dbReference type="Proteomes" id="UP000190229"/>
    </source>
</evidence>
<dbReference type="Gene3D" id="3.40.710.10">
    <property type="entry name" value="DD-peptidase/beta-lactamase superfamily"/>
    <property type="match status" value="1"/>
</dbReference>
<organism evidence="15 17">
    <name type="scientific">Ferroacidibacillus organovorans</name>
    <dbReference type="NCBI Taxonomy" id="1765683"/>
    <lineage>
        <taxon>Bacteria</taxon>
        <taxon>Bacillati</taxon>
        <taxon>Bacillota</taxon>
        <taxon>Bacilli</taxon>
        <taxon>Bacillales</taxon>
        <taxon>Alicyclobacillaceae</taxon>
        <taxon>Ferroacidibacillus</taxon>
    </lineage>
</organism>
<evidence type="ECO:0000256" key="2">
    <source>
        <dbReference type="ARBA" id="ARBA00004236"/>
    </source>
</evidence>
<evidence type="ECO:0000256" key="8">
    <source>
        <dbReference type="ARBA" id="ARBA00022989"/>
    </source>
</evidence>
<evidence type="ECO:0000259" key="12">
    <source>
        <dbReference type="Pfam" id="PF00905"/>
    </source>
</evidence>